<dbReference type="FunCoup" id="A0A0P0VE10">
    <property type="interactions" value="5"/>
</dbReference>
<evidence type="ECO:0000256" key="1">
    <source>
        <dbReference type="SAM" id="MobiDB-lite"/>
    </source>
</evidence>
<dbReference type="PaxDb" id="39947-A0A0P0VE10"/>
<dbReference type="Proteomes" id="UP000059680">
    <property type="component" value="Chromosome 2"/>
</dbReference>
<protein>
    <submittedName>
        <fullName evidence="2">Os02g0119250 protein</fullName>
    </submittedName>
</protein>
<name>A0A0P0VE10_ORYSJ</name>
<proteinExistence type="predicted"/>
<feature type="non-terminal residue" evidence="2">
    <location>
        <position position="491"/>
    </location>
</feature>
<dbReference type="InParanoid" id="A0A0P0VE10"/>
<reference evidence="3" key="1">
    <citation type="journal article" date="2005" name="Nature">
        <title>The map-based sequence of the rice genome.</title>
        <authorList>
            <consortium name="International rice genome sequencing project (IRGSP)"/>
            <person name="Matsumoto T."/>
            <person name="Wu J."/>
            <person name="Kanamori H."/>
            <person name="Katayose Y."/>
            <person name="Fujisawa M."/>
            <person name="Namiki N."/>
            <person name="Mizuno H."/>
            <person name="Yamamoto K."/>
            <person name="Antonio B.A."/>
            <person name="Baba T."/>
            <person name="Sakata K."/>
            <person name="Nagamura Y."/>
            <person name="Aoki H."/>
            <person name="Arikawa K."/>
            <person name="Arita K."/>
            <person name="Bito T."/>
            <person name="Chiden Y."/>
            <person name="Fujitsuka N."/>
            <person name="Fukunaka R."/>
            <person name="Hamada M."/>
            <person name="Harada C."/>
            <person name="Hayashi A."/>
            <person name="Hijishita S."/>
            <person name="Honda M."/>
            <person name="Hosokawa S."/>
            <person name="Ichikawa Y."/>
            <person name="Idonuma A."/>
            <person name="Iijima M."/>
            <person name="Ikeda M."/>
            <person name="Ikeno M."/>
            <person name="Ito K."/>
            <person name="Ito S."/>
            <person name="Ito T."/>
            <person name="Ito Y."/>
            <person name="Ito Y."/>
            <person name="Iwabuchi A."/>
            <person name="Kamiya K."/>
            <person name="Karasawa W."/>
            <person name="Kurita K."/>
            <person name="Katagiri S."/>
            <person name="Kikuta A."/>
            <person name="Kobayashi H."/>
            <person name="Kobayashi N."/>
            <person name="Machita K."/>
            <person name="Maehara T."/>
            <person name="Masukawa M."/>
            <person name="Mizubayashi T."/>
            <person name="Mukai Y."/>
            <person name="Nagasaki H."/>
            <person name="Nagata Y."/>
            <person name="Naito S."/>
            <person name="Nakashima M."/>
            <person name="Nakama Y."/>
            <person name="Nakamichi Y."/>
            <person name="Nakamura M."/>
            <person name="Meguro A."/>
            <person name="Negishi M."/>
            <person name="Ohta I."/>
            <person name="Ohta T."/>
            <person name="Okamoto M."/>
            <person name="Ono N."/>
            <person name="Saji S."/>
            <person name="Sakaguchi M."/>
            <person name="Sakai K."/>
            <person name="Shibata M."/>
            <person name="Shimokawa T."/>
            <person name="Song J."/>
            <person name="Takazaki Y."/>
            <person name="Terasawa K."/>
            <person name="Tsugane M."/>
            <person name="Tsuji K."/>
            <person name="Ueda S."/>
            <person name="Waki K."/>
            <person name="Yamagata H."/>
            <person name="Yamamoto M."/>
            <person name="Yamamoto S."/>
            <person name="Yamane H."/>
            <person name="Yoshiki S."/>
            <person name="Yoshihara R."/>
            <person name="Yukawa K."/>
            <person name="Zhong H."/>
            <person name="Yano M."/>
            <person name="Yuan Q."/>
            <person name="Ouyang S."/>
            <person name="Liu J."/>
            <person name="Jones K.M."/>
            <person name="Gansberger K."/>
            <person name="Moffat K."/>
            <person name="Hill J."/>
            <person name="Bera J."/>
            <person name="Fadrosh D."/>
            <person name="Jin S."/>
            <person name="Johri S."/>
            <person name="Kim M."/>
            <person name="Overton L."/>
            <person name="Reardon M."/>
            <person name="Tsitrin T."/>
            <person name="Vuong H."/>
            <person name="Weaver B."/>
            <person name="Ciecko A."/>
            <person name="Tallon L."/>
            <person name="Jackson J."/>
            <person name="Pai G."/>
            <person name="Aken S.V."/>
            <person name="Utterback T."/>
            <person name="Reidmuller S."/>
            <person name="Feldblyum T."/>
            <person name="Hsiao J."/>
            <person name="Zismann V."/>
            <person name="Iobst S."/>
            <person name="de Vazeille A.R."/>
            <person name="Buell C.R."/>
            <person name="Ying K."/>
            <person name="Li Y."/>
            <person name="Lu T."/>
            <person name="Huang Y."/>
            <person name="Zhao Q."/>
            <person name="Feng Q."/>
            <person name="Zhang L."/>
            <person name="Zhu J."/>
            <person name="Weng Q."/>
            <person name="Mu J."/>
            <person name="Lu Y."/>
            <person name="Fan D."/>
            <person name="Liu Y."/>
            <person name="Guan J."/>
            <person name="Zhang Y."/>
            <person name="Yu S."/>
            <person name="Liu X."/>
            <person name="Zhang Y."/>
            <person name="Hong G."/>
            <person name="Han B."/>
            <person name="Choisne N."/>
            <person name="Demange N."/>
            <person name="Orjeda G."/>
            <person name="Samain S."/>
            <person name="Cattolico L."/>
            <person name="Pelletier E."/>
            <person name="Couloux A."/>
            <person name="Segurens B."/>
            <person name="Wincker P."/>
            <person name="D'Hont A."/>
            <person name="Scarpelli C."/>
            <person name="Weissenbach J."/>
            <person name="Salanoubat M."/>
            <person name="Quetier F."/>
            <person name="Yu Y."/>
            <person name="Kim H.R."/>
            <person name="Rambo T."/>
            <person name="Currie J."/>
            <person name="Collura K."/>
            <person name="Luo M."/>
            <person name="Yang T."/>
            <person name="Ammiraju J.S.S."/>
            <person name="Engler F."/>
            <person name="Soderlund C."/>
            <person name="Wing R.A."/>
            <person name="Palmer L.E."/>
            <person name="de la Bastide M."/>
            <person name="Spiegel L."/>
            <person name="Nascimento L."/>
            <person name="Zutavern T."/>
            <person name="O'Shaughnessy A."/>
            <person name="Dike S."/>
            <person name="Dedhia N."/>
            <person name="Preston R."/>
            <person name="Balija V."/>
            <person name="McCombie W.R."/>
            <person name="Chow T."/>
            <person name="Chen H."/>
            <person name="Chung M."/>
            <person name="Chen C."/>
            <person name="Shaw J."/>
            <person name="Wu H."/>
            <person name="Hsiao K."/>
            <person name="Chao Y."/>
            <person name="Chu M."/>
            <person name="Cheng C."/>
            <person name="Hour A."/>
            <person name="Lee P."/>
            <person name="Lin S."/>
            <person name="Lin Y."/>
            <person name="Liou J."/>
            <person name="Liu S."/>
            <person name="Hsing Y."/>
            <person name="Raghuvanshi S."/>
            <person name="Mohanty A."/>
            <person name="Bharti A.K."/>
            <person name="Gaur A."/>
            <person name="Gupta V."/>
            <person name="Kumar D."/>
            <person name="Ravi V."/>
            <person name="Vij S."/>
            <person name="Kapur A."/>
            <person name="Khurana P."/>
            <person name="Khurana P."/>
            <person name="Khurana J.P."/>
            <person name="Tyagi A.K."/>
            <person name="Gaikwad K."/>
            <person name="Singh A."/>
            <person name="Dalal V."/>
            <person name="Srivastava S."/>
            <person name="Dixit A."/>
            <person name="Pal A.K."/>
            <person name="Ghazi I.A."/>
            <person name="Yadav M."/>
            <person name="Pandit A."/>
            <person name="Bhargava A."/>
            <person name="Sureshbabu K."/>
            <person name="Batra K."/>
            <person name="Sharma T.R."/>
            <person name="Mohapatra T."/>
            <person name="Singh N.K."/>
            <person name="Messing J."/>
            <person name="Nelson A.B."/>
            <person name="Fuks G."/>
            <person name="Kavchok S."/>
            <person name="Keizer G."/>
            <person name="Linton E."/>
            <person name="Llaca V."/>
            <person name="Song R."/>
            <person name="Tanyolac B."/>
            <person name="Young S."/>
            <person name="Ho-Il K."/>
            <person name="Hahn J.H."/>
            <person name="Sangsakoo G."/>
            <person name="Vanavichit A."/>
            <person name="de Mattos Luiz.A.T."/>
            <person name="Zimmer P.D."/>
            <person name="Malone G."/>
            <person name="Dellagostin O."/>
            <person name="de Oliveira A.C."/>
            <person name="Bevan M."/>
            <person name="Bancroft I."/>
            <person name="Minx P."/>
            <person name="Cordum H."/>
            <person name="Wilson R."/>
            <person name="Cheng Z."/>
            <person name="Jin W."/>
            <person name="Jiang J."/>
            <person name="Leong S.A."/>
            <person name="Iwama H."/>
            <person name="Gojobori T."/>
            <person name="Itoh T."/>
            <person name="Niimura Y."/>
            <person name="Fujii Y."/>
            <person name="Habara T."/>
            <person name="Sakai H."/>
            <person name="Sato Y."/>
            <person name="Wilson G."/>
            <person name="Kumar K."/>
            <person name="McCouch S."/>
            <person name="Juretic N."/>
            <person name="Hoen D."/>
            <person name="Wright S."/>
            <person name="Bruskiewich R."/>
            <person name="Bureau T."/>
            <person name="Miyao A."/>
            <person name="Hirochika H."/>
            <person name="Nishikawa T."/>
            <person name="Kadowaki K."/>
            <person name="Sugiura M."/>
            <person name="Burr B."/>
            <person name="Sasaki T."/>
        </authorList>
    </citation>
    <scope>NUCLEOTIDE SEQUENCE [LARGE SCALE GENOMIC DNA]</scope>
    <source>
        <strain evidence="3">cv. Nipponbare</strain>
    </source>
</reference>
<gene>
    <name evidence="2" type="ordered locus">Os02g0119250</name>
    <name evidence="2" type="ORF">OSNPB_020119250</name>
</gene>
<feature type="compositionally biased region" description="Basic and acidic residues" evidence="1">
    <location>
        <begin position="461"/>
        <end position="471"/>
    </location>
</feature>
<evidence type="ECO:0000313" key="3">
    <source>
        <dbReference type="Proteomes" id="UP000059680"/>
    </source>
</evidence>
<reference evidence="2 3" key="3">
    <citation type="journal article" date="2013" name="Rice">
        <title>Improvement of the Oryza sativa Nipponbare reference genome using next generation sequence and optical map data.</title>
        <authorList>
            <person name="Kawahara Y."/>
            <person name="de la Bastide M."/>
            <person name="Hamilton J.P."/>
            <person name="Kanamori H."/>
            <person name="McCombie W.R."/>
            <person name="Ouyang S."/>
            <person name="Schwartz D.C."/>
            <person name="Tanaka T."/>
            <person name="Wu J."/>
            <person name="Zhou S."/>
            <person name="Childs K.L."/>
            <person name="Davidson R.M."/>
            <person name="Lin H."/>
            <person name="Quesada-Ocampo L."/>
            <person name="Vaillancourt B."/>
            <person name="Sakai H."/>
            <person name="Lee S.S."/>
            <person name="Kim J."/>
            <person name="Numa H."/>
            <person name="Itoh T."/>
            <person name="Buell C.R."/>
            <person name="Matsumoto T."/>
        </authorList>
    </citation>
    <scope>NUCLEOTIDE SEQUENCE [LARGE SCALE GENOMIC DNA]</scope>
    <source>
        <strain evidence="3">cv. Nipponbare</strain>
    </source>
</reference>
<organism evidence="2 3">
    <name type="scientific">Oryza sativa subsp. japonica</name>
    <name type="common">Rice</name>
    <dbReference type="NCBI Taxonomy" id="39947"/>
    <lineage>
        <taxon>Eukaryota</taxon>
        <taxon>Viridiplantae</taxon>
        <taxon>Streptophyta</taxon>
        <taxon>Embryophyta</taxon>
        <taxon>Tracheophyta</taxon>
        <taxon>Spermatophyta</taxon>
        <taxon>Magnoliopsida</taxon>
        <taxon>Liliopsida</taxon>
        <taxon>Poales</taxon>
        <taxon>Poaceae</taxon>
        <taxon>BOP clade</taxon>
        <taxon>Oryzoideae</taxon>
        <taxon>Oryzeae</taxon>
        <taxon>Oryzinae</taxon>
        <taxon>Oryza</taxon>
        <taxon>Oryza sativa</taxon>
    </lineage>
</organism>
<dbReference type="AlphaFoldDB" id="A0A0P0VE10"/>
<evidence type="ECO:0000313" key="2">
    <source>
        <dbReference type="EMBL" id="BAS76688.1"/>
    </source>
</evidence>
<feature type="non-terminal residue" evidence="2">
    <location>
        <position position="1"/>
    </location>
</feature>
<reference evidence="2 3" key="2">
    <citation type="journal article" date="2013" name="Plant Cell Physiol.">
        <title>Rice Annotation Project Database (RAP-DB): an integrative and interactive database for rice genomics.</title>
        <authorList>
            <person name="Sakai H."/>
            <person name="Lee S.S."/>
            <person name="Tanaka T."/>
            <person name="Numa H."/>
            <person name="Kim J."/>
            <person name="Kawahara Y."/>
            <person name="Wakimoto H."/>
            <person name="Yang C.C."/>
            <person name="Iwamoto M."/>
            <person name="Abe T."/>
            <person name="Yamada Y."/>
            <person name="Muto A."/>
            <person name="Inokuchi H."/>
            <person name="Ikemura T."/>
            <person name="Matsumoto T."/>
            <person name="Sasaki T."/>
            <person name="Itoh T."/>
        </authorList>
    </citation>
    <scope>NUCLEOTIDE SEQUENCE [LARGE SCALE GENOMIC DNA]</scope>
    <source>
        <strain evidence="3">cv. Nipponbare</strain>
    </source>
</reference>
<accession>A0A0P0VE10</accession>
<feature type="region of interest" description="Disordered" evidence="1">
    <location>
        <begin position="451"/>
        <end position="471"/>
    </location>
</feature>
<sequence length="491" mass="55836">DGAHGLGARPQLELLHLPRRRLRQPLLHHHHRPRRHVPRQPRPAVRHQLLLHHPRLRRRRRAGPQLHERARRLAPVVVRPPHHRRLLHRRVAEQRRLHLDCADVLPARDYDVLGPVEHLHVPVLVPHRQVAGPEPPTGERLRRRRAVLVVAAHHRVPPQHHLPHRLPVARHAPHRGGVLDVHLQAVVVHPLPRLDPRPLLRRQRVPLRPPRAHRRRAVRLRQPVRVDHQEPLLLHPVQHLRRRRRAAGHHRHPPRHRPLLLRRGVHDHAQHRGRAAHVGDAVARHGVEDGGRGDPADAHVGAALRRDAPRHAPPVAVEHGHRPQVHRRGRHVVEEHGGEAVQVRAAVAVDHALGPRRRARRVVERDRLVLVGGPPHRELRRRPGIADEVLVLVVDTTGRELGIGWVVEELADEDEDGRRGARLGDAADGVVGDVEQRAVDEDELGLRVAEQDGGHGGVEAGVERADDGAGHRDAEVELAHRRNILREYRNL</sequence>
<keyword evidence="3" id="KW-1185">Reference proteome</keyword>
<dbReference type="EMBL" id="AP014958">
    <property type="protein sequence ID" value="BAS76688.1"/>
    <property type="molecule type" value="Genomic_DNA"/>
</dbReference>